<comment type="caution">
    <text evidence="3">The sequence shown here is derived from an EMBL/GenBank/DDBJ whole genome shotgun (WGS) entry which is preliminary data.</text>
</comment>
<proteinExistence type="predicted"/>
<feature type="region of interest" description="Disordered" evidence="2">
    <location>
        <begin position="437"/>
        <end position="460"/>
    </location>
</feature>
<feature type="compositionally biased region" description="Polar residues" evidence="2">
    <location>
        <begin position="188"/>
        <end position="204"/>
    </location>
</feature>
<evidence type="ECO:0000256" key="2">
    <source>
        <dbReference type="SAM" id="MobiDB-lite"/>
    </source>
</evidence>
<keyword evidence="4" id="KW-1185">Reference proteome</keyword>
<dbReference type="AlphaFoldDB" id="A0AAV5S549"/>
<name>A0AAV5S549_MAUHU</name>
<gene>
    <name evidence="3" type="ORF">DAKH74_054500</name>
</gene>
<feature type="region of interest" description="Disordered" evidence="2">
    <location>
        <begin position="343"/>
        <end position="380"/>
    </location>
</feature>
<organism evidence="3 4">
    <name type="scientific">Maudiozyma humilis</name>
    <name type="common">Sour dough yeast</name>
    <name type="synonym">Kazachstania humilis</name>
    <dbReference type="NCBI Taxonomy" id="51915"/>
    <lineage>
        <taxon>Eukaryota</taxon>
        <taxon>Fungi</taxon>
        <taxon>Dikarya</taxon>
        <taxon>Ascomycota</taxon>
        <taxon>Saccharomycotina</taxon>
        <taxon>Saccharomycetes</taxon>
        <taxon>Saccharomycetales</taxon>
        <taxon>Saccharomycetaceae</taxon>
        <taxon>Maudiozyma</taxon>
    </lineage>
</organism>
<keyword evidence="1" id="KW-0175">Coiled coil</keyword>
<dbReference type="Proteomes" id="UP001377567">
    <property type="component" value="Unassembled WGS sequence"/>
</dbReference>
<feature type="compositionally biased region" description="Low complexity" evidence="2">
    <location>
        <begin position="368"/>
        <end position="380"/>
    </location>
</feature>
<accession>A0AAV5S549</accession>
<feature type="region of interest" description="Disordered" evidence="2">
    <location>
        <begin position="159"/>
        <end position="265"/>
    </location>
</feature>
<feature type="compositionally biased region" description="Low complexity" evidence="2">
    <location>
        <begin position="205"/>
        <end position="216"/>
    </location>
</feature>
<evidence type="ECO:0000256" key="1">
    <source>
        <dbReference type="SAM" id="Coils"/>
    </source>
</evidence>
<reference evidence="3 4" key="1">
    <citation type="journal article" date="2023" name="Elife">
        <title>Identification of key yeast species and microbe-microbe interactions impacting larval growth of Drosophila in the wild.</title>
        <authorList>
            <person name="Mure A."/>
            <person name="Sugiura Y."/>
            <person name="Maeda R."/>
            <person name="Honda K."/>
            <person name="Sakurai N."/>
            <person name="Takahashi Y."/>
            <person name="Watada M."/>
            <person name="Katoh T."/>
            <person name="Gotoh A."/>
            <person name="Gotoh Y."/>
            <person name="Taniguchi I."/>
            <person name="Nakamura K."/>
            <person name="Hayashi T."/>
            <person name="Katayama T."/>
            <person name="Uemura T."/>
            <person name="Hattori Y."/>
        </authorList>
    </citation>
    <scope>NUCLEOTIDE SEQUENCE [LARGE SCALE GENOMIC DNA]</scope>
    <source>
        <strain evidence="3 4">KH-74</strain>
    </source>
</reference>
<feature type="coiled-coil region" evidence="1">
    <location>
        <begin position="395"/>
        <end position="422"/>
    </location>
</feature>
<feature type="compositionally biased region" description="Low complexity" evidence="2">
    <location>
        <begin position="244"/>
        <end position="254"/>
    </location>
</feature>
<protein>
    <submittedName>
        <fullName evidence="3">Mmr1 protein</fullName>
    </submittedName>
</protein>
<dbReference type="EMBL" id="BTGD01000025">
    <property type="protein sequence ID" value="GMM58833.1"/>
    <property type="molecule type" value="Genomic_DNA"/>
</dbReference>
<evidence type="ECO:0000313" key="4">
    <source>
        <dbReference type="Proteomes" id="UP001377567"/>
    </source>
</evidence>
<evidence type="ECO:0000313" key="3">
    <source>
        <dbReference type="EMBL" id="GMM58833.1"/>
    </source>
</evidence>
<dbReference type="Pfam" id="PF08505">
    <property type="entry name" value="MMR1"/>
    <property type="match status" value="1"/>
</dbReference>
<feature type="compositionally biased region" description="Basic and acidic residues" evidence="2">
    <location>
        <begin position="227"/>
        <end position="242"/>
    </location>
</feature>
<sequence>MNSPNMRSEQLTPKMSPIALCLDDPNNSSAFQTLLSSPTKLKLDSTSGFYTTSLSKLNDYTRSGRSRERRNSETFRSISPIRFNMATSNNNQNPMGPKMLKSEYLTQKKTNLPLLSTLLQSAGASKTNKSAKAPSSNIVDNSKSIRDTLEQIQRQQKNFQQLQSKNERKTNEIESGTQTEVEQVASVPMSTSASSGTTTDKLPQSSARSSSVVSGGSTLGNDSTEIVVRKRSERAKDGESNKDTITSSSSTTFSPRLPQAVPSGEYQQVNVDSLPTDKNGFVDMDSHQRFARNPNNFGPNGASVNSPTLNNKQSNRFSFMSSTSTDYEYLFDQQAVPTINNSQVAPSQHHHHHQIHSSQSHVDHRFISSHSSVSNSNSNLLSAQEIETSKLDLKIKYLEIEIQELRLQNEKLINSMNNNRSNEDQLLMELLRQKGSNSESNSVVESVSESGSASNKKTRSMEKKVKLLEKQFDSYKKVLEKLSYIDQAVPIEDSISFKSKNVLRRPRKTKKSSLRIPKVSRISRISSKDLRRIEENSDYSSLIISSKDNLSSNEEDLIDVYSEVEFDNSDIDEGDAAEYEADDEKDCSTLTGSVITVEKRTTKRGLQLPMQIQK</sequence>
<dbReference type="InterPro" id="IPR013712">
    <property type="entry name" value="MMR1"/>
</dbReference>
<feature type="compositionally biased region" description="Low complexity" evidence="2">
    <location>
        <begin position="437"/>
        <end position="455"/>
    </location>
</feature>